<keyword evidence="4" id="KW-0949">S-adenosyl-L-methionine</keyword>
<feature type="domain" description="Type II methyltransferase M.TaqI-like" evidence="6">
    <location>
        <begin position="674"/>
        <end position="861"/>
    </location>
</feature>
<comment type="catalytic activity">
    <reaction evidence="5">
        <text>a 2'-deoxyadenosine in DNA + S-adenosyl-L-methionine = an N(6)-methyl-2'-deoxyadenosine in DNA + S-adenosyl-L-homocysteine + H(+)</text>
        <dbReference type="Rhea" id="RHEA:15197"/>
        <dbReference type="Rhea" id="RHEA-COMP:12418"/>
        <dbReference type="Rhea" id="RHEA-COMP:12419"/>
        <dbReference type="ChEBI" id="CHEBI:15378"/>
        <dbReference type="ChEBI" id="CHEBI:57856"/>
        <dbReference type="ChEBI" id="CHEBI:59789"/>
        <dbReference type="ChEBI" id="CHEBI:90615"/>
        <dbReference type="ChEBI" id="CHEBI:90616"/>
        <dbReference type="EC" id="2.1.1.72"/>
    </reaction>
</comment>
<dbReference type="InterPro" id="IPR050953">
    <property type="entry name" value="N4_N6_ade-DNA_methylase"/>
</dbReference>
<organism evidence="7 8">
    <name type="scientific">Actinomadura montaniterrae</name>
    <dbReference type="NCBI Taxonomy" id="1803903"/>
    <lineage>
        <taxon>Bacteria</taxon>
        <taxon>Bacillati</taxon>
        <taxon>Actinomycetota</taxon>
        <taxon>Actinomycetes</taxon>
        <taxon>Streptosporangiales</taxon>
        <taxon>Thermomonosporaceae</taxon>
        <taxon>Actinomadura</taxon>
    </lineage>
</organism>
<dbReference type="Pfam" id="PF07669">
    <property type="entry name" value="Eco57I"/>
    <property type="match status" value="1"/>
</dbReference>
<dbReference type="OrthoDB" id="4280289at2"/>
<evidence type="ECO:0000259" key="6">
    <source>
        <dbReference type="Pfam" id="PF07669"/>
    </source>
</evidence>
<evidence type="ECO:0000256" key="5">
    <source>
        <dbReference type="ARBA" id="ARBA00047942"/>
    </source>
</evidence>
<sequence length="1353" mass="148612">MADAAGRAERFLEDVDAGSLSWLKPHSGPVALTAEKVLLGRGGSALEIAVAYSSGPPRADDVRRLWRLRHGNRPSPVLLVVLYPALNGVEATVCGITGDPAVIPRLDADRVERICAVALAEPNRHAAARTLERLLTGIKDQLTPGLVNRGLFATHELRQGVPQRADWPQACQVATPLLGMTGLELIRALGHTNVPRGSNALLLTDEGTSRAIAVLLDESELFDRPGARFGSQSPVAHARWLAERENVRWVIVLRGSQIRIHPVEPDIGVGRKSPSETYAELDLALLPPEDAGYLQLFFSPAALQPGGTVDQILSASANFAADLGTRLRERIYRDVVPGLAVAIAGRMGATSEDELAEAYHRTLLILFRLLFLAYAEDRDLLPYGRNPRYSRHAVKTLAQEFAAEPDPRFDPAATSLWDDILTVWRAVDEGNRGWDVPAYNGGLFSRDPQRNPSGAALTDLRLTDAEFGPALRALLVDSGEDSTQGPVDFRSLSVREFGTIYEGLLESSLSLAPTALTIDAKGKYLPAGDGDTVEVPAGKVYPHNKSGVRKSTGSYFTKPFAVDHLLDHALEPALAGHLDRVRGLLDAGDEAAAADAFFDFRVADLAMGSGHFLVAAIDRIAIRFTSFVAEHPIPAVHDELTRLGNAAREALGDQAGGVEIEWSTLLRRQVARRCIYGLDLNLMAVELARLAVWIHTFIPGLPMSSLDHGLVQGNSLTGIGTIDEVLEVLDPDTGGATISIFDEPIRDALETARSRLVRVARTAEATKQEVHAAARTYNEALSEATDATALFNAAIAVRLGLLTNIATPDQAITEGNTADIRTRMEEMLVAHMPARFPEVFLRDRPGFDVLLGNPPWEKLQVEEHSFYAPHFPGLRSLSPAQANQEMERIRRERPDLAQEYRRQTDAMQLVKSALAKGPYPGMTAGRPDLYKAFAWRMWHLTRDGGRIGVVLPRKALEASGMADWRQVVLREGTVTDLTTLTNTGRWVFDDVHPQYTIGLVALRVDRSPEPGRQLPLRGPFHNLASFHAGTVNAADELPVDALLDWSEPAAIPLLPDADALRVFLTIREHPRLDQPGPGWHVRGLRELNATDDKHHFRFDCAPGLWPVYKGESFERWNPEMGTVYAWADPAHITDVLQARRANQVRTRKSAFYRMPTTWAADPNTLPCMAPRIAWRDVARATDSRTIVAALVPPQTILTHQAFYFFWRDGGAKQQAYVLGVISAIPFDWFARQMVESHVTVEFMRAAPIPQFDPNAALCQRVVHIAGRLAAVDRRYADWAAEAEVPVASVADPVERDSLIAELDAVVAHLYGLSQADLEHVFATFHRGWDGHDRRAAALHQYGRWAPHSVAETA</sequence>
<dbReference type="Gene3D" id="3.40.50.150">
    <property type="entry name" value="Vaccinia Virus protein VP39"/>
    <property type="match status" value="1"/>
</dbReference>
<dbReference type="SUPFAM" id="SSF53335">
    <property type="entry name" value="S-adenosyl-L-methionine-dependent methyltransferases"/>
    <property type="match status" value="1"/>
</dbReference>
<evidence type="ECO:0000256" key="3">
    <source>
        <dbReference type="ARBA" id="ARBA00022679"/>
    </source>
</evidence>
<dbReference type="GO" id="GO:0009007">
    <property type="term" value="F:site-specific DNA-methyltransferase (adenine-specific) activity"/>
    <property type="evidence" value="ECO:0007669"/>
    <property type="project" value="UniProtKB-EC"/>
</dbReference>
<keyword evidence="8" id="KW-1185">Reference proteome</keyword>
<reference evidence="7 8" key="1">
    <citation type="submission" date="2019-09" db="EMBL/GenBank/DDBJ databases">
        <title>Actinomadura physcomitrii sp. nov., a novel actinomycete isolated from moss [Physcomitrium sphaericum (Ludw) Fuernr].</title>
        <authorList>
            <person name="Liu C."/>
            <person name="Zhuang X."/>
        </authorList>
    </citation>
    <scope>NUCLEOTIDE SEQUENCE [LARGE SCALE GENOMIC DNA]</scope>
    <source>
        <strain evidence="7 8">CYP1-1B</strain>
    </source>
</reference>
<proteinExistence type="predicted"/>
<name>A0A6L3VYF4_9ACTN</name>
<gene>
    <name evidence="7" type="ORF">F9B16_11385</name>
</gene>
<evidence type="ECO:0000313" key="7">
    <source>
        <dbReference type="EMBL" id="KAB2383658.1"/>
    </source>
</evidence>
<dbReference type="GO" id="GO:0006304">
    <property type="term" value="P:DNA modification"/>
    <property type="evidence" value="ECO:0007669"/>
    <property type="project" value="InterPro"/>
</dbReference>
<dbReference type="RefSeq" id="WP_151539987.1">
    <property type="nucleotide sequence ID" value="NZ_WBMR01000023.1"/>
</dbReference>
<dbReference type="GO" id="GO:0032259">
    <property type="term" value="P:methylation"/>
    <property type="evidence" value="ECO:0007669"/>
    <property type="project" value="UniProtKB-KW"/>
</dbReference>
<dbReference type="InterPro" id="IPR029063">
    <property type="entry name" value="SAM-dependent_MTases_sf"/>
</dbReference>
<dbReference type="PANTHER" id="PTHR33841:SF1">
    <property type="entry name" value="DNA METHYLTRANSFERASE A"/>
    <property type="match status" value="1"/>
</dbReference>
<dbReference type="EC" id="2.1.1.72" evidence="1"/>
<keyword evidence="2" id="KW-0489">Methyltransferase</keyword>
<evidence type="ECO:0000256" key="4">
    <source>
        <dbReference type="ARBA" id="ARBA00022691"/>
    </source>
</evidence>
<dbReference type="PANTHER" id="PTHR33841">
    <property type="entry name" value="DNA METHYLTRANSFERASE YEEA-RELATED"/>
    <property type="match status" value="1"/>
</dbReference>
<protein>
    <recommendedName>
        <fullName evidence="1">site-specific DNA-methyltransferase (adenine-specific)</fullName>
        <ecNumber evidence="1">2.1.1.72</ecNumber>
    </recommendedName>
</protein>
<comment type="caution">
    <text evidence="7">The sequence shown here is derived from an EMBL/GenBank/DDBJ whole genome shotgun (WGS) entry which is preliminary data.</text>
</comment>
<accession>A0A6L3VYF4</accession>
<dbReference type="Proteomes" id="UP000483004">
    <property type="component" value="Unassembled WGS sequence"/>
</dbReference>
<evidence type="ECO:0000256" key="2">
    <source>
        <dbReference type="ARBA" id="ARBA00022603"/>
    </source>
</evidence>
<dbReference type="EMBL" id="WBMR01000023">
    <property type="protein sequence ID" value="KAB2383658.1"/>
    <property type="molecule type" value="Genomic_DNA"/>
</dbReference>
<dbReference type="PRINTS" id="PR00507">
    <property type="entry name" value="N12N6MTFRASE"/>
</dbReference>
<evidence type="ECO:0000313" key="8">
    <source>
        <dbReference type="Proteomes" id="UP000483004"/>
    </source>
</evidence>
<dbReference type="InterPro" id="IPR011639">
    <property type="entry name" value="MethylTrfase_TaqI-like_dom"/>
</dbReference>
<evidence type="ECO:0000256" key="1">
    <source>
        <dbReference type="ARBA" id="ARBA00011900"/>
    </source>
</evidence>
<keyword evidence="3" id="KW-0808">Transferase</keyword>